<gene>
    <name evidence="3" type="ORF">H2200_005935</name>
</gene>
<evidence type="ECO:0000313" key="3">
    <source>
        <dbReference type="EMBL" id="KAJ9609607.1"/>
    </source>
</evidence>
<name>A0AA38X9Z9_9EURO</name>
<feature type="domain" description="Isopenicillin N synthase-like Fe(2+) 2OG dioxygenase" evidence="2">
    <location>
        <begin position="177"/>
        <end position="259"/>
    </location>
</feature>
<dbReference type="Proteomes" id="UP001172673">
    <property type="component" value="Unassembled WGS sequence"/>
</dbReference>
<dbReference type="PANTHER" id="PTHR47990">
    <property type="entry name" value="2-OXOGLUTARATE (2OG) AND FE(II)-DEPENDENT OXYGENASE SUPERFAMILY PROTEIN-RELATED"/>
    <property type="match status" value="1"/>
</dbReference>
<evidence type="ECO:0000259" key="2">
    <source>
        <dbReference type="Pfam" id="PF03171"/>
    </source>
</evidence>
<accession>A0AA38X9Z9</accession>
<reference evidence="3" key="1">
    <citation type="submission" date="2022-10" db="EMBL/GenBank/DDBJ databases">
        <title>Culturing micro-colonial fungi from biological soil crusts in the Mojave desert and describing Neophaeococcomyces mojavensis, and introducing the new genera and species Taxawa tesnikishii.</title>
        <authorList>
            <person name="Kurbessoian T."/>
            <person name="Stajich J.E."/>
        </authorList>
    </citation>
    <scope>NUCLEOTIDE SEQUENCE</scope>
    <source>
        <strain evidence="3">TK_41</strain>
    </source>
</reference>
<proteinExistence type="inferred from homology"/>
<dbReference type="AlphaFoldDB" id="A0AA38X9Z9"/>
<dbReference type="Pfam" id="PF03171">
    <property type="entry name" value="2OG-FeII_Oxy"/>
    <property type="match status" value="1"/>
</dbReference>
<protein>
    <recommendedName>
        <fullName evidence="2">Isopenicillin N synthase-like Fe(2+) 2OG dioxygenase domain-containing protein</fullName>
    </recommendedName>
</protein>
<dbReference type="InterPro" id="IPR027443">
    <property type="entry name" value="IPNS-like_sf"/>
</dbReference>
<dbReference type="Gene3D" id="2.60.120.330">
    <property type="entry name" value="B-lactam Antibiotic, Isopenicillin N Synthase, Chain"/>
    <property type="match status" value="1"/>
</dbReference>
<dbReference type="InterPro" id="IPR044861">
    <property type="entry name" value="IPNS-like_FE2OG_OXY"/>
</dbReference>
<organism evidence="3 4">
    <name type="scientific">Cladophialophora chaetospira</name>
    <dbReference type="NCBI Taxonomy" id="386627"/>
    <lineage>
        <taxon>Eukaryota</taxon>
        <taxon>Fungi</taxon>
        <taxon>Dikarya</taxon>
        <taxon>Ascomycota</taxon>
        <taxon>Pezizomycotina</taxon>
        <taxon>Eurotiomycetes</taxon>
        <taxon>Chaetothyriomycetidae</taxon>
        <taxon>Chaetothyriales</taxon>
        <taxon>Herpotrichiellaceae</taxon>
        <taxon>Cladophialophora</taxon>
    </lineage>
</organism>
<keyword evidence="4" id="KW-1185">Reference proteome</keyword>
<evidence type="ECO:0000256" key="1">
    <source>
        <dbReference type="ARBA" id="ARBA00008056"/>
    </source>
</evidence>
<dbReference type="EMBL" id="JAPDRK010000008">
    <property type="protein sequence ID" value="KAJ9609607.1"/>
    <property type="molecule type" value="Genomic_DNA"/>
</dbReference>
<comment type="similarity">
    <text evidence="1">Belongs to the iron/ascorbate-dependent oxidoreductase family.</text>
</comment>
<dbReference type="SUPFAM" id="SSF51197">
    <property type="entry name" value="Clavaminate synthase-like"/>
    <property type="match status" value="1"/>
</dbReference>
<sequence length="323" mass="35998">MEAEDAFVCPPPPGPPPLLSENQLLHLARQGWLTFDLPDDLTETVADLFTTSADFFSIPNEEKVASYPAKSGTEFGYYSVPEEKEYITFRCRVQTASSSPSQRNLLFQKLEDTAAKAWEQSGTLLYRILCDLARWSDLDPSVWDAILDGTLSMPDSESQMTYTLLRLFKYLPTTGLAEKHTDLGLLTMCIGSRSGLEVVDQIESINKDPVWVCPSRDARTATILIGNTLRALSDDIFKSGVHRVVGNSEGRDSVVFTLRHSSRHDVDFNLFGGEGRVSASELWKFLKVGKVNINMVKEMREAQRAQLRQSIEKSNGEVSIGHG</sequence>
<comment type="caution">
    <text evidence="3">The sequence shown here is derived from an EMBL/GenBank/DDBJ whole genome shotgun (WGS) entry which is preliminary data.</text>
</comment>
<evidence type="ECO:0000313" key="4">
    <source>
        <dbReference type="Proteomes" id="UP001172673"/>
    </source>
</evidence>
<dbReference type="InterPro" id="IPR050231">
    <property type="entry name" value="Iron_ascorbate_oxido_reductase"/>
</dbReference>